<evidence type="ECO:0000313" key="3">
    <source>
        <dbReference type="Proteomes" id="UP000314294"/>
    </source>
</evidence>
<gene>
    <name evidence="2" type="ORF">EYF80_002642</name>
</gene>
<feature type="region of interest" description="Disordered" evidence="1">
    <location>
        <begin position="56"/>
        <end position="105"/>
    </location>
</feature>
<sequence>MSSRDASYLPRMERLVQLFRCSAVNPAGLSGRERAADGLDVRRESERSLQPAIRPCRFSQGNVSGGGRDQRGAALPLAPQMPPRPTNRLRRSVQPRGDRRARLTYANDMEMTQARGHADRFHFN</sequence>
<reference evidence="2 3" key="1">
    <citation type="submission" date="2019-03" db="EMBL/GenBank/DDBJ databases">
        <title>First draft genome of Liparis tanakae, snailfish: a comprehensive survey of snailfish specific genes.</title>
        <authorList>
            <person name="Kim W."/>
            <person name="Song I."/>
            <person name="Jeong J.-H."/>
            <person name="Kim D."/>
            <person name="Kim S."/>
            <person name="Ryu S."/>
            <person name="Song J.Y."/>
            <person name="Lee S.K."/>
        </authorList>
    </citation>
    <scope>NUCLEOTIDE SEQUENCE [LARGE SCALE GENOMIC DNA]</scope>
    <source>
        <tissue evidence="2">Muscle</tissue>
    </source>
</reference>
<dbReference type="EMBL" id="SRLO01000012">
    <property type="protein sequence ID" value="TNN86887.1"/>
    <property type="molecule type" value="Genomic_DNA"/>
</dbReference>
<organism evidence="2 3">
    <name type="scientific">Liparis tanakae</name>
    <name type="common">Tanaka's snailfish</name>
    <dbReference type="NCBI Taxonomy" id="230148"/>
    <lineage>
        <taxon>Eukaryota</taxon>
        <taxon>Metazoa</taxon>
        <taxon>Chordata</taxon>
        <taxon>Craniata</taxon>
        <taxon>Vertebrata</taxon>
        <taxon>Euteleostomi</taxon>
        <taxon>Actinopterygii</taxon>
        <taxon>Neopterygii</taxon>
        <taxon>Teleostei</taxon>
        <taxon>Neoteleostei</taxon>
        <taxon>Acanthomorphata</taxon>
        <taxon>Eupercaria</taxon>
        <taxon>Perciformes</taxon>
        <taxon>Cottioidei</taxon>
        <taxon>Cottales</taxon>
        <taxon>Liparidae</taxon>
        <taxon>Liparis</taxon>
    </lineage>
</organism>
<evidence type="ECO:0000313" key="2">
    <source>
        <dbReference type="EMBL" id="TNN86887.1"/>
    </source>
</evidence>
<proteinExistence type="predicted"/>
<name>A0A4Z2JA18_9TELE</name>
<accession>A0A4Z2JA18</accession>
<dbReference type="AlphaFoldDB" id="A0A4Z2JA18"/>
<keyword evidence="3" id="KW-1185">Reference proteome</keyword>
<evidence type="ECO:0000256" key="1">
    <source>
        <dbReference type="SAM" id="MobiDB-lite"/>
    </source>
</evidence>
<protein>
    <submittedName>
        <fullName evidence="2">Uncharacterized protein</fullName>
    </submittedName>
</protein>
<comment type="caution">
    <text evidence="2">The sequence shown here is derived from an EMBL/GenBank/DDBJ whole genome shotgun (WGS) entry which is preliminary data.</text>
</comment>
<dbReference type="Proteomes" id="UP000314294">
    <property type="component" value="Unassembled WGS sequence"/>
</dbReference>